<dbReference type="WBParaSite" id="nRc.2.0.1.t41064-RA">
    <property type="protein sequence ID" value="nRc.2.0.1.t41064-RA"/>
    <property type="gene ID" value="nRc.2.0.1.g41064"/>
</dbReference>
<proteinExistence type="predicted"/>
<evidence type="ECO:0000313" key="3">
    <source>
        <dbReference type="WBParaSite" id="nRc.2.0.1.t41064-RA"/>
    </source>
</evidence>
<protein>
    <submittedName>
        <fullName evidence="3">Uncharacterized protein</fullName>
    </submittedName>
</protein>
<keyword evidence="1" id="KW-0472">Membrane</keyword>
<keyword evidence="2" id="KW-1185">Reference proteome</keyword>
<dbReference type="AlphaFoldDB" id="A0A915KRG2"/>
<reference evidence="3" key="1">
    <citation type="submission" date="2022-11" db="UniProtKB">
        <authorList>
            <consortium name="WormBaseParasite"/>
        </authorList>
    </citation>
    <scope>IDENTIFICATION</scope>
</reference>
<organism evidence="2 3">
    <name type="scientific">Romanomermis culicivorax</name>
    <name type="common">Nematode worm</name>
    <dbReference type="NCBI Taxonomy" id="13658"/>
    <lineage>
        <taxon>Eukaryota</taxon>
        <taxon>Metazoa</taxon>
        <taxon>Ecdysozoa</taxon>
        <taxon>Nematoda</taxon>
        <taxon>Enoplea</taxon>
        <taxon>Dorylaimia</taxon>
        <taxon>Mermithida</taxon>
        <taxon>Mermithoidea</taxon>
        <taxon>Mermithidae</taxon>
        <taxon>Romanomermis</taxon>
    </lineage>
</organism>
<accession>A0A915KRG2</accession>
<evidence type="ECO:0000256" key="1">
    <source>
        <dbReference type="SAM" id="Phobius"/>
    </source>
</evidence>
<feature type="transmembrane region" description="Helical" evidence="1">
    <location>
        <begin position="12"/>
        <end position="30"/>
    </location>
</feature>
<sequence>MVLEETVLDFDGAIIQFYIVLCGGIKILHLRCRTKHDSIETRIICMAGKKLGRKREVFLLFKGYLYLPFPTERIVNCLQRSDNIFCYSTATSIQYQSSSLLCVPIDNDKLAAIA</sequence>
<keyword evidence="1" id="KW-0812">Transmembrane</keyword>
<dbReference type="Proteomes" id="UP000887565">
    <property type="component" value="Unplaced"/>
</dbReference>
<keyword evidence="1" id="KW-1133">Transmembrane helix</keyword>
<evidence type="ECO:0000313" key="2">
    <source>
        <dbReference type="Proteomes" id="UP000887565"/>
    </source>
</evidence>
<name>A0A915KRG2_ROMCU</name>